<keyword evidence="10" id="KW-0457">Lysine biosynthesis</keyword>
<feature type="binding site" evidence="12">
    <location>
        <position position="179"/>
    </location>
    <ligand>
        <name>ATP</name>
        <dbReference type="ChEBI" id="CHEBI:30616"/>
    </ligand>
</feature>
<keyword evidence="5 14" id="KW-0028">Amino-acid biosynthesis</keyword>
<accession>A0A369BS69</accession>
<evidence type="ECO:0000256" key="12">
    <source>
        <dbReference type="PIRSR" id="PIRSR000726-1"/>
    </source>
</evidence>
<dbReference type="NCBIfam" id="NF005155">
    <property type="entry name" value="PRK06635.1-4"/>
    <property type="match status" value="1"/>
</dbReference>
<evidence type="ECO:0000259" key="15">
    <source>
        <dbReference type="PROSITE" id="PS51671"/>
    </source>
</evidence>
<dbReference type="Pfam" id="PF22468">
    <property type="entry name" value="ACT_9"/>
    <property type="match status" value="1"/>
</dbReference>
<feature type="binding site" evidence="12">
    <location>
        <position position="74"/>
    </location>
    <ligand>
        <name>substrate</name>
    </ligand>
</feature>
<dbReference type="UniPathway" id="UPA00051">
    <property type="reaction ID" value="UER00462"/>
</dbReference>
<feature type="domain" description="ACT" evidence="15">
    <location>
        <begin position="266"/>
        <end position="340"/>
    </location>
</feature>
<dbReference type="InterPro" id="IPR005260">
    <property type="entry name" value="Asp_kin_monofn"/>
</dbReference>
<dbReference type="EMBL" id="QPJY01000017">
    <property type="protein sequence ID" value="RCX23885.1"/>
    <property type="molecule type" value="Genomic_DNA"/>
</dbReference>
<dbReference type="NCBIfam" id="TIGR00657">
    <property type="entry name" value="asp_kinases"/>
    <property type="match status" value="1"/>
</dbReference>
<dbReference type="CDD" id="cd04923">
    <property type="entry name" value="ACT_AK-LysC-DapG-like_2"/>
    <property type="match status" value="1"/>
</dbReference>
<feature type="binding site" evidence="12">
    <location>
        <begin position="209"/>
        <end position="210"/>
    </location>
    <ligand>
        <name>ATP</name>
        <dbReference type="ChEBI" id="CHEBI:30616"/>
    </ligand>
</feature>
<comment type="catalytic activity">
    <reaction evidence="11 13">
        <text>L-aspartate + ATP = 4-phospho-L-aspartate + ADP</text>
        <dbReference type="Rhea" id="RHEA:23776"/>
        <dbReference type="ChEBI" id="CHEBI:29991"/>
        <dbReference type="ChEBI" id="CHEBI:30616"/>
        <dbReference type="ChEBI" id="CHEBI:57535"/>
        <dbReference type="ChEBI" id="CHEBI:456216"/>
        <dbReference type="EC" id="2.7.2.4"/>
    </reaction>
</comment>
<dbReference type="SUPFAM" id="SSF55021">
    <property type="entry name" value="ACT-like"/>
    <property type="match status" value="2"/>
</dbReference>
<dbReference type="UniPathway" id="UPA00034">
    <property type="reaction ID" value="UER00015"/>
</dbReference>
<evidence type="ECO:0000256" key="3">
    <source>
        <dbReference type="ARBA" id="ARBA00005139"/>
    </source>
</evidence>
<sequence length="414" mass="44526">MALIVQKYGGTSVGTIERIENVAEKVSRTRDAGNSVVVVVSAMSGETNRLLDLARGIDQNPTQREMDVLVSTGEQVTIALLSMALTKRGCPARSYTGGQVKILTDSAHTKARILDIETERMRADLDAGRVLVVAGFQGVDEGGNITTLGRGGSDTTAVALAAALKADECQIYTDVDGVYTTDPRVVSEARRLDRITFEEMLEMASLGSKVLQIRSVEFAGKYNVPLRVLSSFEEGPGTLITYEEEDQAMEQPEISGIAFNRDEAKLTITGVPDRPGVAYKILGPIGESNIEVDMIVQNVGADDTTDFTFTVHRNDYEKALGLLERTAADLGARSVSGDKKIAKISLVGVGMRSHAGIASRMFECLAKEGINIQMISTSEIKISVVIDEKYLELGVRALHSGFGLEGAQEETISS</sequence>
<dbReference type="PIRSF" id="PIRSF000726">
    <property type="entry name" value="Asp_kin"/>
    <property type="match status" value="1"/>
</dbReference>
<dbReference type="UniPathway" id="UPA00050">
    <property type="reaction ID" value="UER00461"/>
</dbReference>
<feature type="domain" description="ACT" evidence="15">
    <location>
        <begin position="346"/>
        <end position="414"/>
    </location>
</feature>
<dbReference type="GO" id="GO:0004072">
    <property type="term" value="F:aspartate kinase activity"/>
    <property type="evidence" value="ECO:0007669"/>
    <property type="project" value="UniProtKB-EC"/>
</dbReference>
<dbReference type="CDD" id="cd04261">
    <property type="entry name" value="AAK_AKii-LysC-BS"/>
    <property type="match status" value="1"/>
</dbReference>
<dbReference type="Gene3D" id="3.30.2130.10">
    <property type="entry name" value="VC0802-like"/>
    <property type="match status" value="1"/>
</dbReference>
<keyword evidence="7 12" id="KW-0547">Nucleotide-binding</keyword>
<dbReference type="NCBIfam" id="TIGR00656">
    <property type="entry name" value="asp_kin_monofn"/>
    <property type="match status" value="1"/>
</dbReference>
<keyword evidence="8 13" id="KW-0418">Kinase</keyword>
<dbReference type="RefSeq" id="WP_114281245.1">
    <property type="nucleotide sequence ID" value="NZ_QPJY01000017.1"/>
</dbReference>
<evidence type="ECO:0000256" key="11">
    <source>
        <dbReference type="ARBA" id="ARBA00047872"/>
    </source>
</evidence>
<reference evidence="16 17" key="1">
    <citation type="submission" date="2018-07" db="EMBL/GenBank/DDBJ databases">
        <title>Genomic Encyclopedia of Type Strains, Phase IV (KMG-IV): sequencing the most valuable type-strain genomes for metagenomic binning, comparative biology and taxonomic classification.</title>
        <authorList>
            <person name="Goeker M."/>
        </authorList>
    </citation>
    <scope>NUCLEOTIDE SEQUENCE [LARGE SCALE GENOMIC DNA]</scope>
    <source>
        <strain evidence="16 17">DSM 26407</strain>
    </source>
</reference>
<dbReference type="OrthoDB" id="9799110at2"/>
<keyword evidence="6 13" id="KW-0808">Transferase</keyword>
<dbReference type="InterPro" id="IPR036393">
    <property type="entry name" value="AceGlu_kinase-like_sf"/>
</dbReference>
<feature type="binding site" evidence="12">
    <location>
        <begin position="7"/>
        <end position="10"/>
    </location>
    <ligand>
        <name>ATP</name>
        <dbReference type="ChEBI" id="CHEBI:30616"/>
    </ligand>
</feature>
<dbReference type="InterPro" id="IPR041740">
    <property type="entry name" value="AKii-LysC-BS"/>
</dbReference>
<protein>
    <recommendedName>
        <fullName evidence="13">Aspartokinase</fullName>
        <ecNumber evidence="13">2.7.2.4</ecNumber>
    </recommendedName>
</protein>
<dbReference type="PANTHER" id="PTHR21499">
    <property type="entry name" value="ASPARTATE KINASE"/>
    <property type="match status" value="1"/>
</dbReference>
<evidence type="ECO:0000256" key="9">
    <source>
        <dbReference type="ARBA" id="ARBA00022840"/>
    </source>
</evidence>
<dbReference type="AlphaFoldDB" id="A0A369BS69"/>
<dbReference type="InterPro" id="IPR002912">
    <property type="entry name" value="ACT_dom"/>
</dbReference>
<dbReference type="Pfam" id="PF01842">
    <property type="entry name" value="ACT"/>
    <property type="match status" value="1"/>
</dbReference>
<feature type="binding site" evidence="12">
    <location>
        <position position="47"/>
    </location>
    <ligand>
        <name>substrate</name>
    </ligand>
</feature>
<comment type="pathway">
    <text evidence="2 14">Amino-acid biosynthesis; L-methionine biosynthesis via de novo pathway; L-homoserine from L-aspartate: step 1/3.</text>
</comment>
<dbReference type="Pfam" id="PF00696">
    <property type="entry name" value="AA_kinase"/>
    <property type="match status" value="1"/>
</dbReference>
<dbReference type="GO" id="GO:0009090">
    <property type="term" value="P:homoserine biosynthetic process"/>
    <property type="evidence" value="ECO:0007669"/>
    <property type="project" value="TreeGrafter"/>
</dbReference>
<dbReference type="Gene3D" id="3.40.1160.10">
    <property type="entry name" value="Acetylglutamate kinase-like"/>
    <property type="match status" value="1"/>
</dbReference>
<dbReference type="PROSITE" id="PS51671">
    <property type="entry name" value="ACT"/>
    <property type="match status" value="2"/>
</dbReference>
<evidence type="ECO:0000256" key="2">
    <source>
        <dbReference type="ARBA" id="ARBA00004986"/>
    </source>
</evidence>
<dbReference type="EC" id="2.7.2.4" evidence="13"/>
<dbReference type="SUPFAM" id="SSF53633">
    <property type="entry name" value="Carbamate kinase-like"/>
    <property type="match status" value="1"/>
</dbReference>
<dbReference type="NCBIfam" id="NF005154">
    <property type="entry name" value="PRK06635.1-2"/>
    <property type="match status" value="1"/>
</dbReference>
<evidence type="ECO:0000256" key="6">
    <source>
        <dbReference type="ARBA" id="ARBA00022679"/>
    </source>
</evidence>
<organism evidence="16 17">
    <name type="scientific">Thioalbus denitrificans</name>
    <dbReference type="NCBI Taxonomy" id="547122"/>
    <lineage>
        <taxon>Bacteria</taxon>
        <taxon>Pseudomonadati</taxon>
        <taxon>Pseudomonadota</taxon>
        <taxon>Gammaproteobacteria</taxon>
        <taxon>Chromatiales</taxon>
        <taxon>Ectothiorhodospiraceae</taxon>
        <taxon>Thioalbus</taxon>
    </lineage>
</organism>
<dbReference type="GO" id="GO:0009088">
    <property type="term" value="P:threonine biosynthetic process"/>
    <property type="evidence" value="ECO:0007669"/>
    <property type="project" value="UniProtKB-UniPathway"/>
</dbReference>
<evidence type="ECO:0000313" key="17">
    <source>
        <dbReference type="Proteomes" id="UP000252707"/>
    </source>
</evidence>
<keyword evidence="9 12" id="KW-0067">ATP-binding</keyword>
<feature type="binding site" evidence="12">
    <location>
        <begin position="173"/>
        <end position="174"/>
    </location>
    <ligand>
        <name>ATP</name>
        <dbReference type="ChEBI" id="CHEBI:30616"/>
    </ligand>
</feature>
<evidence type="ECO:0000256" key="14">
    <source>
        <dbReference type="RuleBase" id="RU004249"/>
    </source>
</evidence>
<proteinExistence type="inferred from homology"/>
<dbReference type="InterPro" id="IPR018042">
    <property type="entry name" value="Aspartate_kinase_CS"/>
</dbReference>
<dbReference type="GO" id="GO:0005524">
    <property type="term" value="F:ATP binding"/>
    <property type="evidence" value="ECO:0007669"/>
    <property type="project" value="UniProtKB-KW"/>
</dbReference>
<dbReference type="InterPro" id="IPR001048">
    <property type="entry name" value="Asp/Glu/Uridylate_kinase"/>
</dbReference>
<evidence type="ECO:0000256" key="4">
    <source>
        <dbReference type="ARBA" id="ARBA00010122"/>
    </source>
</evidence>
<evidence type="ECO:0000256" key="13">
    <source>
        <dbReference type="RuleBase" id="RU003448"/>
    </source>
</evidence>
<dbReference type="InterPro" id="IPR054352">
    <property type="entry name" value="ACT_Aspartokinase"/>
</dbReference>
<dbReference type="InterPro" id="IPR045865">
    <property type="entry name" value="ACT-like_dom_sf"/>
</dbReference>
<evidence type="ECO:0000256" key="1">
    <source>
        <dbReference type="ARBA" id="ARBA00004766"/>
    </source>
</evidence>
<feature type="binding site" evidence="12">
    <location>
        <position position="184"/>
    </location>
    <ligand>
        <name>ATP</name>
        <dbReference type="ChEBI" id="CHEBI:30616"/>
    </ligand>
</feature>
<evidence type="ECO:0000256" key="7">
    <source>
        <dbReference type="ARBA" id="ARBA00022741"/>
    </source>
</evidence>
<dbReference type="CDD" id="cd04913">
    <property type="entry name" value="ACT_AKii-LysC-BS-like_1"/>
    <property type="match status" value="1"/>
</dbReference>
<comment type="caution">
    <text evidence="16">The sequence shown here is derived from an EMBL/GenBank/DDBJ whole genome shotgun (WGS) entry which is preliminary data.</text>
</comment>
<comment type="pathway">
    <text evidence="1 14">Amino-acid biosynthesis; L-lysine biosynthesis via DAP pathway; (S)-tetrahydrodipicolinate from L-aspartate: step 1/4.</text>
</comment>
<dbReference type="PROSITE" id="PS00324">
    <property type="entry name" value="ASPARTOKINASE"/>
    <property type="match status" value="1"/>
</dbReference>
<dbReference type="PANTHER" id="PTHR21499:SF3">
    <property type="entry name" value="ASPARTOKINASE"/>
    <property type="match status" value="1"/>
</dbReference>
<dbReference type="InterPro" id="IPR001341">
    <property type="entry name" value="Asp_kinase"/>
</dbReference>
<dbReference type="Proteomes" id="UP000252707">
    <property type="component" value="Unassembled WGS sequence"/>
</dbReference>
<name>A0A369BS69_9GAMM</name>
<keyword evidence="17" id="KW-1185">Reference proteome</keyword>
<gene>
    <name evidence="16" type="ORF">DFQ59_1179</name>
</gene>
<dbReference type="GO" id="GO:0009089">
    <property type="term" value="P:lysine biosynthetic process via diaminopimelate"/>
    <property type="evidence" value="ECO:0007669"/>
    <property type="project" value="UniProtKB-UniPathway"/>
</dbReference>
<evidence type="ECO:0000256" key="8">
    <source>
        <dbReference type="ARBA" id="ARBA00022777"/>
    </source>
</evidence>
<dbReference type="GO" id="GO:0005829">
    <property type="term" value="C:cytosol"/>
    <property type="evidence" value="ECO:0007669"/>
    <property type="project" value="TreeGrafter"/>
</dbReference>
<dbReference type="FunFam" id="3.40.1160.10:FF:000002">
    <property type="entry name" value="Aspartokinase"/>
    <property type="match status" value="1"/>
</dbReference>
<evidence type="ECO:0000256" key="10">
    <source>
        <dbReference type="ARBA" id="ARBA00023154"/>
    </source>
</evidence>
<evidence type="ECO:0000313" key="16">
    <source>
        <dbReference type="EMBL" id="RCX23885.1"/>
    </source>
</evidence>
<evidence type="ECO:0000256" key="5">
    <source>
        <dbReference type="ARBA" id="ARBA00022605"/>
    </source>
</evidence>
<dbReference type="FunFam" id="3.30.2130.10:FF:000002">
    <property type="entry name" value="Aspartokinase"/>
    <property type="match status" value="1"/>
</dbReference>
<comment type="pathway">
    <text evidence="3 14">Amino-acid biosynthesis; L-threonine biosynthesis; L-threonine from L-aspartate: step 1/5.</text>
</comment>
<comment type="similarity">
    <text evidence="4 13">Belongs to the aspartokinase family.</text>
</comment>